<reference evidence="2 3" key="1">
    <citation type="submission" date="2018-11" db="EMBL/GenBank/DDBJ databases">
        <title>Complete genome sequence of Nocardioides baekrokdamisoli strain KCTC 39748.</title>
        <authorList>
            <person name="Kang S.W."/>
            <person name="Lee K.C."/>
            <person name="Kim K.K."/>
            <person name="Kim J.S."/>
            <person name="Kim D.S."/>
            <person name="Ko S.H."/>
            <person name="Yang S.H."/>
            <person name="Shin Y.K."/>
            <person name="Lee J.S."/>
        </authorList>
    </citation>
    <scope>NUCLEOTIDE SEQUENCE [LARGE SCALE GENOMIC DNA]</scope>
    <source>
        <strain evidence="2 3">KCTC 39748</strain>
    </source>
</reference>
<accession>A0A3G9ILL1</accession>
<organism evidence="2 3">
    <name type="scientific">Nocardioides baekrokdamisoli</name>
    <dbReference type="NCBI Taxonomy" id="1804624"/>
    <lineage>
        <taxon>Bacteria</taxon>
        <taxon>Bacillati</taxon>
        <taxon>Actinomycetota</taxon>
        <taxon>Actinomycetes</taxon>
        <taxon>Propionibacteriales</taxon>
        <taxon>Nocardioidaceae</taxon>
        <taxon>Nocardioides</taxon>
    </lineage>
</organism>
<dbReference type="InterPro" id="IPR019198">
    <property type="entry name" value="Beta_propeller_containing"/>
</dbReference>
<keyword evidence="1" id="KW-1133">Transmembrane helix</keyword>
<dbReference type="OrthoDB" id="9778998at2"/>
<dbReference type="Proteomes" id="UP000271573">
    <property type="component" value="Chromosome"/>
</dbReference>
<evidence type="ECO:0000313" key="2">
    <source>
        <dbReference type="EMBL" id="BBH16915.1"/>
    </source>
</evidence>
<keyword evidence="1" id="KW-0472">Membrane</keyword>
<dbReference type="AlphaFoldDB" id="A0A3G9ILL1"/>
<proteinExistence type="predicted"/>
<feature type="transmembrane region" description="Helical" evidence="1">
    <location>
        <begin position="36"/>
        <end position="56"/>
    </location>
</feature>
<evidence type="ECO:0008006" key="4">
    <source>
        <dbReference type="Google" id="ProtNLM"/>
    </source>
</evidence>
<dbReference type="KEGG" id="nbe:Back2_12020"/>
<dbReference type="RefSeq" id="WP_125567668.1">
    <property type="nucleotide sequence ID" value="NZ_AP019307.1"/>
</dbReference>
<name>A0A3G9ILL1_9ACTN</name>
<evidence type="ECO:0000256" key="1">
    <source>
        <dbReference type="SAM" id="Phobius"/>
    </source>
</evidence>
<dbReference type="Pfam" id="PF09826">
    <property type="entry name" value="Beta_propel"/>
    <property type="match status" value="1"/>
</dbReference>
<gene>
    <name evidence="2" type="ORF">Back2_12020</name>
</gene>
<evidence type="ECO:0000313" key="3">
    <source>
        <dbReference type="Proteomes" id="UP000271573"/>
    </source>
</evidence>
<keyword evidence="3" id="KW-1185">Reference proteome</keyword>
<dbReference type="EMBL" id="AP019307">
    <property type="protein sequence ID" value="BBH16915.1"/>
    <property type="molecule type" value="Genomic_DNA"/>
</dbReference>
<sequence>MTHLEDLWAQFPSSKPPTAAIVAAGKGPFGVRPRRVTLFVAAATVAAGAVVATSLISPGKSGPSNSVAVPGTSGSLKYVAFQADLAPASSCDALLTAYQQRAMAKVTPYGWNGGGYYLSGRRYYTPADAPIPMPGVVHGTAMNDLISGQMSLQQSAPQAALGSLNGALVKRSAQSPKLLAQGNSATGTNVQEFGVDEPDSVKTNGTLIARLNGNTLAVYDASGDTVKQRGTIGLPYFGGGTILMSGTTVIASGYDADPAASIKGGTRVDTISLSDPDHPTVTSSVVYAGGSITALRQQGSTVRLIMASGLPQLKFTYPQQGKRTNAQALATNKHLIAMTTLKDWVPTYDSGSGAQQLLPCTNVAVPPAGVPLGTTSIVSFDVSNPTGLNAIGVAGTLGNAYESQHDLYLTVGGNAGGCYAVMCPRFAMGNLRPCCFNGTSDGLTTVLQFKLDSLRTTHVATGQVQGTIQDSWSMDEFNGVLRVVTTRYATNSHVNVIETLVPHGARLVRQGLLTGLGENQTLTAARWFNNVAIVSTTQQIDPLYTIDLSDTAHPRQLGALHLPGDTEYIHPISPTRFLTVSLQRVDRAGSYMQVALFDTTDLAHVKQLAQVSAGGNTSSLAGQDPKTFTWLPDRQTALTSFWAPKGLFLGAYAVHSDHTLTQKLYPLASNDGSARTFEVGNGKVVLVNGGSVAFLTM</sequence>
<keyword evidence="1" id="KW-0812">Transmembrane</keyword>
<protein>
    <recommendedName>
        <fullName evidence="4">Beta propeller domain-containing protein</fullName>
    </recommendedName>
</protein>